<feature type="transmembrane region" description="Helical" evidence="1">
    <location>
        <begin position="53"/>
        <end position="73"/>
    </location>
</feature>
<keyword evidence="1" id="KW-0812">Transmembrane</keyword>
<evidence type="ECO:0000313" key="2">
    <source>
        <dbReference type="EMBL" id="OLY84143.1"/>
    </source>
</evidence>
<evidence type="ECO:0000256" key="1">
    <source>
        <dbReference type="SAM" id="Phobius"/>
    </source>
</evidence>
<reference evidence="2 3" key="1">
    <citation type="journal article" date="2016" name="Mol. Biol. Evol.">
        <title>Genome-Wide Survey of Gut Fungi (Harpellales) Reveals the First Horizontally Transferred Ubiquitin Gene from a Mosquito Host.</title>
        <authorList>
            <person name="Wang Y."/>
            <person name="White M.M."/>
            <person name="Kvist S."/>
            <person name="Moncalvo J.M."/>
        </authorList>
    </citation>
    <scope>NUCLEOTIDE SEQUENCE [LARGE SCALE GENOMIC DNA]</scope>
    <source>
        <strain evidence="2 3">ALG-7-W6</strain>
    </source>
</reference>
<organism evidence="2 3">
    <name type="scientific">Smittium mucronatum</name>
    <dbReference type="NCBI Taxonomy" id="133383"/>
    <lineage>
        <taxon>Eukaryota</taxon>
        <taxon>Fungi</taxon>
        <taxon>Fungi incertae sedis</taxon>
        <taxon>Zoopagomycota</taxon>
        <taxon>Kickxellomycotina</taxon>
        <taxon>Harpellomycetes</taxon>
        <taxon>Harpellales</taxon>
        <taxon>Legeriomycetaceae</taxon>
        <taxon>Smittium</taxon>
    </lineage>
</organism>
<feature type="transmembrane region" description="Helical" evidence="1">
    <location>
        <begin position="138"/>
        <end position="161"/>
    </location>
</feature>
<keyword evidence="1" id="KW-1133">Transmembrane helix</keyword>
<protein>
    <recommendedName>
        <fullName evidence="4">Transporter</fullName>
    </recommendedName>
</protein>
<evidence type="ECO:0008006" key="4">
    <source>
        <dbReference type="Google" id="ProtNLM"/>
    </source>
</evidence>
<keyword evidence="3" id="KW-1185">Reference proteome</keyword>
<feature type="transmembrane region" description="Helical" evidence="1">
    <location>
        <begin position="28"/>
        <end position="46"/>
    </location>
</feature>
<accession>A0A1R0H4U5</accession>
<evidence type="ECO:0000313" key="3">
    <source>
        <dbReference type="Proteomes" id="UP000187455"/>
    </source>
</evidence>
<dbReference type="InterPro" id="IPR036259">
    <property type="entry name" value="MFS_trans_sf"/>
</dbReference>
<proteinExistence type="predicted"/>
<dbReference type="EMBL" id="LSSL01000602">
    <property type="protein sequence ID" value="OLY84143.1"/>
    <property type="molecule type" value="Genomic_DNA"/>
</dbReference>
<dbReference type="SUPFAM" id="SSF103473">
    <property type="entry name" value="MFS general substrate transporter"/>
    <property type="match status" value="1"/>
</dbReference>
<feature type="transmembrane region" description="Helical" evidence="1">
    <location>
        <begin position="79"/>
        <end position="102"/>
    </location>
</feature>
<gene>
    <name evidence="2" type="ORF">AYI68_g1698</name>
</gene>
<name>A0A1R0H4U5_9FUNG</name>
<keyword evidence="1" id="KW-0472">Membrane</keyword>
<dbReference type="Proteomes" id="UP000187455">
    <property type="component" value="Unassembled WGS sequence"/>
</dbReference>
<sequence length="198" mass="21795">MKLLGTEIANDYATNNPNVLDFASTPGFLIPSMVGIIALTTVMGFIEDATIYSFLIGSFVISGICCSLLVGIFTRSEGLILVAISSFSGRGAFPIVITWMLVNFGGSSKRIASIGIFFFISQMHLLVHPVFTGNLSNMHAYIIFSLILNIVSVVVIILLILHLKAQNSKKSLSETHFRQSQREQIDMCDSHPNFIYRL</sequence>
<comment type="caution">
    <text evidence="2">The sequence shown here is derived from an EMBL/GenBank/DDBJ whole genome shotgun (WGS) entry which is preliminary data.</text>
</comment>
<dbReference type="AlphaFoldDB" id="A0A1R0H4U5"/>
<feature type="transmembrane region" description="Helical" evidence="1">
    <location>
        <begin position="114"/>
        <end position="132"/>
    </location>
</feature>